<keyword evidence="20" id="KW-1185">Reference proteome</keyword>
<comment type="similarity">
    <text evidence="4">Belongs to the membrane magnesium transporter (TC 1.A.67) family.</text>
</comment>
<evidence type="ECO:0000313" key="19">
    <source>
        <dbReference type="EMBL" id="KAK3334720.1"/>
    </source>
</evidence>
<evidence type="ECO:0000256" key="8">
    <source>
        <dbReference type="ARBA" id="ARBA00022741"/>
    </source>
</evidence>
<dbReference type="EMBL" id="JAUEPP010000009">
    <property type="protein sequence ID" value="KAK3334720.1"/>
    <property type="molecule type" value="Genomic_DNA"/>
</dbReference>
<evidence type="ECO:0000256" key="6">
    <source>
        <dbReference type="ARBA" id="ARBA00022454"/>
    </source>
</evidence>
<dbReference type="CDD" id="cd03281">
    <property type="entry name" value="ABC_MSH5_euk"/>
    <property type="match status" value="1"/>
</dbReference>
<evidence type="ECO:0000256" key="7">
    <source>
        <dbReference type="ARBA" id="ARBA00022692"/>
    </source>
</evidence>
<dbReference type="GO" id="GO:0005634">
    <property type="term" value="C:nucleus"/>
    <property type="evidence" value="ECO:0007669"/>
    <property type="project" value="UniProtKB-SubCell"/>
</dbReference>
<dbReference type="SMART" id="SM00533">
    <property type="entry name" value="MUTSd"/>
    <property type="match status" value="1"/>
</dbReference>
<dbReference type="InterPro" id="IPR036187">
    <property type="entry name" value="DNA_mismatch_repair_MutS_sf"/>
</dbReference>
<comment type="caution">
    <text evidence="19">The sequence shown here is derived from an EMBL/GenBank/DDBJ whole genome shotgun (WGS) entry which is preliminary data.</text>
</comment>
<feature type="region of interest" description="Disordered" evidence="17">
    <location>
        <begin position="136"/>
        <end position="357"/>
    </location>
</feature>
<keyword evidence="12" id="KW-0472">Membrane</keyword>
<evidence type="ECO:0000256" key="12">
    <source>
        <dbReference type="ARBA" id="ARBA00023136"/>
    </source>
</evidence>
<comment type="similarity">
    <text evidence="5">Belongs to the DNA mismatch repair MutS family.</text>
</comment>
<evidence type="ECO:0000256" key="10">
    <source>
        <dbReference type="ARBA" id="ARBA00022989"/>
    </source>
</evidence>
<sequence>MTWISKTITVFGGLLLAHACYSAQEHAALQSFKAAATSTLTSSTPPVASSLPVDIAIETIVATLVIVLGLVLGTRPLRPIQWRVWAGKIEREGEEGFLGNNGEVEKDYMGNPFSYLESRPSFVDIRRQRKEFAEWVKNGGSDAGGKNDRSGRSTASPALTPSSLAASSTASPRPHSSASRASLGRRSVTSSSRRSVNGSSSAHGGRSSAALPSSTPSGTSRPRASSQSLPRPASSSSSRHRQHQTPNTRTQASRRTGSTASERRSTLSSSSFRSTPPGLNFRSLRPVEPLLPSTSSSRREPQSSPKLPTLPRASNRDLRRSSSATPLTAKSSTSRRPTQTATFSRYDEAEEERYREQTSDALNEVIMAVDMNRDGKVGCAYYVVLDETLIIEEDVSMGGIETVATMVLQAQPTTIMVPNRAPQTLTEFLEQDAQRLDDDDATDIRGLYILRHLASAEFDYDAGKEALSGLYNDSSSGDGIPPGEEDEDAVHCIGSSNHRRLMRLEKTVNLNSHLSIGCAGAVLSDLERRRSTEYLAPGAEAPISFRVKSITMSSPSDVMLISADALLSLQILRTELHPNPQLQCLGGSENKVKESLSIAGLLQALAGTVQGKSRLRQMLFQPSIDVDVIEGRQRSIAVFLRPENSDIVQSMRRQLKKVKNIKAALHHVRGGVDRIRGQLSLRINDWRALLRFTMLATQLREDIRSLVGGQDLNIYAKLQEDIDTQGILQAGETIVNTIDFKLSQDTGRTEILPGASERLDELKDDYTQVYQILSDVKRDVLTQVPGWAVQYVQECTIVPRLGFLIAVTLNPETGEGAFNGRGIADDEWRQVVMDEQRAYYKNRTMVELDDMYGDLTEEIADEEIEVIVELAAAVSEHENALIRALELLGELDSLLALALAAEKYNWAPPKMTSENIIDIEGGRHPLQELLVPSFIPNDCLLRGGCGSEDGDEIDLIGVEDEPKEPSALVLTGPNNSGKSIYMKQVALIVYLAHIGSYVPVTRATIGVTDRILTRVATRETAMDDESAFMTDLKQAAFSINFATRRSLILADEFGKGTTMEAGAAVFTAYLYHFLELDADRPRMLVSTHFHDVFNKGFLRPEEGVAYAHMEVRLDPEAEESEEKITYLYRLVHGRAEHSLGLMCAAINNIEDDVLKRAGEILGMLERDEDIEEVFAKSTDEDIEALKASELVARRFLAAHIPQGGRDTLSGVGSIRDMLREILSPKEDGGEVGEVESEE</sequence>
<keyword evidence="11" id="KW-0238">DNA-binding</keyword>
<dbReference type="Proteomes" id="UP001278500">
    <property type="component" value="Unassembled WGS sequence"/>
</dbReference>
<feature type="compositionally biased region" description="Polar residues" evidence="17">
    <location>
        <begin position="245"/>
        <end position="257"/>
    </location>
</feature>
<dbReference type="SMART" id="SM00534">
    <property type="entry name" value="MUTSac"/>
    <property type="match status" value="1"/>
</dbReference>
<evidence type="ECO:0000256" key="15">
    <source>
        <dbReference type="ARBA" id="ARBA00073549"/>
    </source>
</evidence>
<dbReference type="Pfam" id="PF10270">
    <property type="entry name" value="MMgT"/>
    <property type="match status" value="1"/>
</dbReference>
<protein>
    <recommendedName>
        <fullName evidence="15">DNA mismatch repair protein MSH5</fullName>
    </recommendedName>
    <alternativeName>
        <fullName evidence="16">MutS protein homolog 5</fullName>
    </alternativeName>
</protein>
<dbReference type="InterPro" id="IPR027417">
    <property type="entry name" value="P-loop_NTPase"/>
</dbReference>
<evidence type="ECO:0000256" key="5">
    <source>
        <dbReference type="ARBA" id="ARBA00006271"/>
    </source>
</evidence>
<comment type="subcellular location">
    <subcellularLocation>
        <location evidence="3">Chromosome</location>
    </subcellularLocation>
    <subcellularLocation>
        <location evidence="2">Endomembrane system</location>
        <topology evidence="2">Multi-pass membrane protein</topology>
    </subcellularLocation>
    <subcellularLocation>
        <location evidence="1">Nucleus</location>
    </subcellularLocation>
</comment>
<dbReference type="GO" id="GO:0012505">
    <property type="term" value="C:endomembrane system"/>
    <property type="evidence" value="ECO:0007669"/>
    <property type="project" value="UniProtKB-SubCell"/>
</dbReference>
<dbReference type="InterPro" id="IPR018937">
    <property type="entry name" value="MMgT"/>
</dbReference>
<dbReference type="PANTHER" id="PTHR11361">
    <property type="entry name" value="DNA MISMATCH REPAIR PROTEIN MUTS FAMILY MEMBER"/>
    <property type="match status" value="1"/>
</dbReference>
<evidence type="ECO:0000256" key="13">
    <source>
        <dbReference type="ARBA" id="ARBA00023242"/>
    </source>
</evidence>
<dbReference type="GO" id="GO:0006298">
    <property type="term" value="P:mismatch repair"/>
    <property type="evidence" value="ECO:0007669"/>
    <property type="project" value="InterPro"/>
</dbReference>
<dbReference type="SUPFAM" id="SSF48334">
    <property type="entry name" value="DNA repair protein MutS, domain III"/>
    <property type="match status" value="1"/>
</dbReference>
<dbReference type="AlphaFoldDB" id="A0AAE0J1C0"/>
<dbReference type="SUPFAM" id="SSF52540">
    <property type="entry name" value="P-loop containing nucleoside triphosphate hydrolases"/>
    <property type="match status" value="1"/>
</dbReference>
<keyword evidence="8" id="KW-0547">Nucleotide-binding</keyword>
<organism evidence="19 20">
    <name type="scientific">Neurospora tetraspora</name>
    <dbReference type="NCBI Taxonomy" id="94610"/>
    <lineage>
        <taxon>Eukaryota</taxon>
        <taxon>Fungi</taxon>
        <taxon>Dikarya</taxon>
        <taxon>Ascomycota</taxon>
        <taxon>Pezizomycotina</taxon>
        <taxon>Sordariomycetes</taxon>
        <taxon>Sordariomycetidae</taxon>
        <taxon>Sordariales</taxon>
        <taxon>Sordariaceae</taxon>
        <taxon>Neurospora</taxon>
    </lineage>
</organism>
<reference evidence="19" key="1">
    <citation type="journal article" date="2023" name="Mol. Phylogenet. Evol.">
        <title>Genome-scale phylogeny and comparative genomics of the fungal order Sordariales.</title>
        <authorList>
            <person name="Hensen N."/>
            <person name="Bonometti L."/>
            <person name="Westerberg I."/>
            <person name="Brannstrom I.O."/>
            <person name="Guillou S."/>
            <person name="Cros-Aarteil S."/>
            <person name="Calhoun S."/>
            <person name="Haridas S."/>
            <person name="Kuo A."/>
            <person name="Mondo S."/>
            <person name="Pangilinan J."/>
            <person name="Riley R."/>
            <person name="LaButti K."/>
            <person name="Andreopoulos B."/>
            <person name="Lipzen A."/>
            <person name="Chen C."/>
            <person name="Yan M."/>
            <person name="Daum C."/>
            <person name="Ng V."/>
            <person name="Clum A."/>
            <person name="Steindorff A."/>
            <person name="Ohm R.A."/>
            <person name="Martin F."/>
            <person name="Silar P."/>
            <person name="Natvig D.O."/>
            <person name="Lalanne C."/>
            <person name="Gautier V."/>
            <person name="Ament-Velasquez S.L."/>
            <person name="Kruys A."/>
            <person name="Hutchinson M.I."/>
            <person name="Powell A.J."/>
            <person name="Barry K."/>
            <person name="Miller A.N."/>
            <person name="Grigoriev I.V."/>
            <person name="Debuchy R."/>
            <person name="Gladieux P."/>
            <person name="Hiltunen Thoren M."/>
            <person name="Johannesson H."/>
        </authorList>
    </citation>
    <scope>NUCLEOTIDE SEQUENCE</scope>
    <source>
        <strain evidence="19">CBS 560.94</strain>
    </source>
</reference>
<evidence type="ECO:0000256" key="14">
    <source>
        <dbReference type="ARBA" id="ARBA00023254"/>
    </source>
</evidence>
<evidence type="ECO:0000256" key="9">
    <source>
        <dbReference type="ARBA" id="ARBA00022840"/>
    </source>
</evidence>
<feature type="compositionally biased region" description="Low complexity" evidence="17">
    <location>
        <begin position="153"/>
        <end position="237"/>
    </location>
</feature>
<evidence type="ECO:0000256" key="17">
    <source>
        <dbReference type="SAM" id="MobiDB-lite"/>
    </source>
</evidence>
<dbReference type="InterPro" id="IPR045076">
    <property type="entry name" value="MutS"/>
</dbReference>
<accession>A0AAE0J1C0</accession>
<evidence type="ECO:0000313" key="20">
    <source>
        <dbReference type="Proteomes" id="UP001278500"/>
    </source>
</evidence>
<evidence type="ECO:0000256" key="16">
    <source>
        <dbReference type="ARBA" id="ARBA00077470"/>
    </source>
</evidence>
<dbReference type="Pfam" id="PF00488">
    <property type="entry name" value="MutS_V"/>
    <property type="match status" value="1"/>
</dbReference>
<dbReference type="PROSITE" id="PS00486">
    <property type="entry name" value="DNA_MISMATCH_REPAIR_2"/>
    <property type="match status" value="1"/>
</dbReference>
<feature type="compositionally biased region" description="Polar residues" evidence="17">
    <location>
        <begin position="321"/>
        <end position="343"/>
    </location>
</feature>
<feature type="compositionally biased region" description="Low complexity" evidence="17">
    <location>
        <begin position="266"/>
        <end position="275"/>
    </location>
</feature>
<dbReference type="Pfam" id="PF05192">
    <property type="entry name" value="MutS_III"/>
    <property type="match status" value="1"/>
</dbReference>
<keyword evidence="14" id="KW-0469">Meiosis</keyword>
<keyword evidence="10" id="KW-1133">Transmembrane helix</keyword>
<dbReference type="GO" id="GO:0140664">
    <property type="term" value="F:ATP-dependent DNA damage sensor activity"/>
    <property type="evidence" value="ECO:0007669"/>
    <property type="project" value="InterPro"/>
</dbReference>
<evidence type="ECO:0000256" key="4">
    <source>
        <dbReference type="ARBA" id="ARBA00006109"/>
    </source>
</evidence>
<keyword evidence="6" id="KW-0158">Chromosome</keyword>
<name>A0AAE0J1C0_9PEZI</name>
<gene>
    <name evidence="19" type="ORF">B0H65DRAFT_542896</name>
</gene>
<dbReference type="PANTHER" id="PTHR11361:SF20">
    <property type="entry name" value="MUTS PROTEIN HOMOLOG 5"/>
    <property type="match status" value="1"/>
</dbReference>
<proteinExistence type="inferred from homology"/>
<evidence type="ECO:0000256" key="1">
    <source>
        <dbReference type="ARBA" id="ARBA00004123"/>
    </source>
</evidence>
<dbReference type="GO" id="GO:0005694">
    <property type="term" value="C:chromosome"/>
    <property type="evidence" value="ECO:0007669"/>
    <property type="project" value="UniProtKB-SubCell"/>
</dbReference>
<dbReference type="GO" id="GO:0030983">
    <property type="term" value="F:mismatched DNA binding"/>
    <property type="evidence" value="ECO:0007669"/>
    <property type="project" value="InterPro"/>
</dbReference>
<evidence type="ECO:0000256" key="3">
    <source>
        <dbReference type="ARBA" id="ARBA00004286"/>
    </source>
</evidence>
<dbReference type="FunFam" id="3.40.50.300:FF:001067">
    <property type="entry name" value="DNA mismatch repair protein MSH5"/>
    <property type="match status" value="1"/>
</dbReference>
<dbReference type="InterPro" id="IPR007696">
    <property type="entry name" value="DNA_mismatch_repair_MutS_core"/>
</dbReference>
<dbReference type="GeneID" id="87866367"/>
<keyword evidence="7" id="KW-0812">Transmembrane</keyword>
<dbReference type="Gene3D" id="1.10.1420.10">
    <property type="match status" value="1"/>
</dbReference>
<keyword evidence="9" id="KW-0067">ATP-binding</keyword>
<evidence type="ECO:0000256" key="2">
    <source>
        <dbReference type="ARBA" id="ARBA00004127"/>
    </source>
</evidence>
<dbReference type="Gene3D" id="3.40.50.300">
    <property type="entry name" value="P-loop containing nucleotide triphosphate hydrolases"/>
    <property type="match status" value="1"/>
</dbReference>
<dbReference type="GO" id="GO:0051026">
    <property type="term" value="P:chiasma assembly"/>
    <property type="evidence" value="ECO:0007669"/>
    <property type="project" value="UniProtKB-ARBA"/>
</dbReference>
<dbReference type="InterPro" id="IPR000432">
    <property type="entry name" value="DNA_mismatch_repair_MutS_C"/>
</dbReference>
<dbReference type="RefSeq" id="XP_062676886.1">
    <property type="nucleotide sequence ID" value="XM_062829213.1"/>
</dbReference>
<evidence type="ECO:0000256" key="11">
    <source>
        <dbReference type="ARBA" id="ARBA00023125"/>
    </source>
</evidence>
<reference evidence="19" key="2">
    <citation type="submission" date="2023-06" db="EMBL/GenBank/DDBJ databases">
        <authorList>
            <consortium name="Lawrence Berkeley National Laboratory"/>
            <person name="Haridas S."/>
            <person name="Hensen N."/>
            <person name="Bonometti L."/>
            <person name="Westerberg I."/>
            <person name="Brannstrom I.O."/>
            <person name="Guillou S."/>
            <person name="Cros-Aarteil S."/>
            <person name="Calhoun S."/>
            <person name="Kuo A."/>
            <person name="Mondo S."/>
            <person name="Pangilinan J."/>
            <person name="Riley R."/>
            <person name="Labutti K."/>
            <person name="Andreopoulos B."/>
            <person name="Lipzen A."/>
            <person name="Chen C."/>
            <person name="Yanf M."/>
            <person name="Daum C."/>
            <person name="Ng V."/>
            <person name="Clum A."/>
            <person name="Steindorff A."/>
            <person name="Ohm R."/>
            <person name="Martin F."/>
            <person name="Silar P."/>
            <person name="Natvig D."/>
            <person name="Lalanne C."/>
            <person name="Gautier V."/>
            <person name="Ament-Velasquez S.L."/>
            <person name="Kruys A."/>
            <person name="Hutchinson M.I."/>
            <person name="Powell A.J."/>
            <person name="Barry K."/>
            <person name="Miller A.N."/>
            <person name="Grigoriev I.V."/>
            <person name="Debuchy R."/>
            <person name="Gladieux P."/>
            <person name="Thoren M.H."/>
            <person name="Johannesson H."/>
        </authorList>
    </citation>
    <scope>NUCLEOTIDE SEQUENCE</scope>
    <source>
        <strain evidence="19">CBS 560.94</strain>
    </source>
</reference>
<dbReference type="GO" id="GO:0005524">
    <property type="term" value="F:ATP binding"/>
    <property type="evidence" value="ECO:0007669"/>
    <property type="project" value="UniProtKB-KW"/>
</dbReference>
<evidence type="ECO:0000259" key="18">
    <source>
        <dbReference type="PROSITE" id="PS00486"/>
    </source>
</evidence>
<feature type="domain" description="DNA mismatch repair proteins mutS family" evidence="18">
    <location>
        <begin position="1046"/>
        <end position="1062"/>
    </location>
</feature>
<keyword evidence="13" id="KW-0539">Nucleus</keyword>